<dbReference type="AlphaFoldDB" id="A0A7W7SMM1"/>
<accession>A0A7W7SMM1</accession>
<dbReference type="Proteomes" id="UP000578819">
    <property type="component" value="Unassembled WGS sequence"/>
</dbReference>
<gene>
    <name evidence="1" type="ORF">FHR38_000760</name>
</gene>
<reference evidence="1 2" key="1">
    <citation type="submission" date="2020-08" db="EMBL/GenBank/DDBJ databases">
        <title>Sequencing the genomes of 1000 actinobacteria strains.</title>
        <authorList>
            <person name="Klenk H.-P."/>
        </authorList>
    </citation>
    <scope>NUCLEOTIDE SEQUENCE [LARGE SCALE GENOMIC DNA]</scope>
    <source>
        <strain evidence="1 2">DSM 45886</strain>
    </source>
</reference>
<protein>
    <recommendedName>
        <fullName evidence="3">YwqJ-like deaminase</fullName>
    </recommendedName>
</protein>
<keyword evidence="2" id="KW-1185">Reference proteome</keyword>
<sequence>MSEVRMLPLAVGALLIDGVVHTHTSVRGDLAPELHPMVRRFLNELPIEQRERFLGWCAEPVLISDRLYEAERVGGPISPARARSLLWGARIRLTRVREPADPRHGESQLPCRSCATLLDWFGVEVSA</sequence>
<dbReference type="Pfam" id="PF14431">
    <property type="entry name" value="YwqJ-deaminase"/>
    <property type="match status" value="1"/>
</dbReference>
<dbReference type="RefSeq" id="WP_184532768.1">
    <property type="nucleotide sequence ID" value="NZ_JACHJW010000001.1"/>
</dbReference>
<evidence type="ECO:0000313" key="1">
    <source>
        <dbReference type="EMBL" id="MBB4957027.1"/>
    </source>
</evidence>
<organism evidence="1 2">
    <name type="scientific">Micromonospora polyrhachis</name>
    <dbReference type="NCBI Taxonomy" id="1282883"/>
    <lineage>
        <taxon>Bacteria</taxon>
        <taxon>Bacillati</taxon>
        <taxon>Actinomycetota</taxon>
        <taxon>Actinomycetes</taxon>
        <taxon>Micromonosporales</taxon>
        <taxon>Micromonosporaceae</taxon>
        <taxon>Micromonospora</taxon>
    </lineage>
</organism>
<name>A0A7W7SMM1_9ACTN</name>
<dbReference type="InterPro" id="IPR025968">
    <property type="entry name" value="YwqJ_deaminase"/>
</dbReference>
<evidence type="ECO:0008006" key="3">
    <source>
        <dbReference type="Google" id="ProtNLM"/>
    </source>
</evidence>
<dbReference type="EMBL" id="JACHJW010000001">
    <property type="protein sequence ID" value="MBB4957027.1"/>
    <property type="molecule type" value="Genomic_DNA"/>
</dbReference>
<proteinExistence type="predicted"/>
<evidence type="ECO:0000313" key="2">
    <source>
        <dbReference type="Proteomes" id="UP000578819"/>
    </source>
</evidence>
<comment type="caution">
    <text evidence="1">The sequence shown here is derived from an EMBL/GenBank/DDBJ whole genome shotgun (WGS) entry which is preliminary data.</text>
</comment>